<dbReference type="PROSITE" id="PS51723">
    <property type="entry name" value="PEPTIDASE_M60"/>
    <property type="match status" value="1"/>
</dbReference>
<feature type="domain" description="Peptidase M60" evidence="2">
    <location>
        <begin position="496"/>
        <end position="789"/>
    </location>
</feature>
<proteinExistence type="inferred from homology"/>
<dbReference type="InterPro" id="IPR051244">
    <property type="entry name" value="TCAF"/>
</dbReference>
<protein>
    <submittedName>
        <fullName evidence="3">TRPM8 channel-associated factor homolog</fullName>
    </submittedName>
</protein>
<dbReference type="Pfam" id="PF13402">
    <property type="entry name" value="Peptidase_M60"/>
    <property type="match status" value="1"/>
</dbReference>
<dbReference type="InterPro" id="IPR042279">
    <property type="entry name" value="Pep_M60_3"/>
</dbReference>
<dbReference type="GO" id="GO:0044325">
    <property type="term" value="F:transmembrane transporter binding"/>
    <property type="evidence" value="ECO:0007669"/>
    <property type="project" value="TreeGrafter"/>
</dbReference>
<organism evidence="3">
    <name type="scientific">Pundamilia nyererei</name>
    <dbReference type="NCBI Taxonomy" id="303518"/>
    <lineage>
        <taxon>Eukaryota</taxon>
        <taxon>Metazoa</taxon>
        <taxon>Chordata</taxon>
        <taxon>Craniata</taxon>
        <taxon>Vertebrata</taxon>
        <taxon>Euteleostomi</taxon>
        <taxon>Actinopterygii</taxon>
        <taxon>Neopterygii</taxon>
        <taxon>Teleostei</taxon>
        <taxon>Neoteleostei</taxon>
        <taxon>Acanthomorphata</taxon>
        <taxon>Ovalentaria</taxon>
        <taxon>Cichlomorphae</taxon>
        <taxon>Cichliformes</taxon>
        <taxon>Cichlidae</taxon>
        <taxon>African cichlids</taxon>
        <taxon>Pseudocrenilabrinae</taxon>
        <taxon>Haplochromini</taxon>
        <taxon>Pundamilia</taxon>
    </lineage>
</organism>
<dbReference type="GO" id="GO:0090314">
    <property type="term" value="P:positive regulation of protein targeting to membrane"/>
    <property type="evidence" value="ECO:0007669"/>
    <property type="project" value="TreeGrafter"/>
</dbReference>
<dbReference type="Pfam" id="PF17291">
    <property type="entry name" value="M60-like_N"/>
    <property type="match status" value="1"/>
</dbReference>
<dbReference type="Gene3D" id="1.10.390.30">
    <property type="entry name" value="Peptidase M60, enhancin-like domain 3"/>
    <property type="match status" value="1"/>
</dbReference>
<dbReference type="PANTHER" id="PTHR15730">
    <property type="entry name" value="EXPERIMENTAL AUTOIMMUNE PROSTATITIS ANTIGEN 2-RELATED"/>
    <property type="match status" value="1"/>
</dbReference>
<evidence type="ECO:0000259" key="2">
    <source>
        <dbReference type="PROSITE" id="PS51723"/>
    </source>
</evidence>
<comment type="similarity">
    <text evidence="1">Belongs to the TCAF family.</text>
</comment>
<dbReference type="SMART" id="SM01276">
    <property type="entry name" value="M60-like"/>
    <property type="match status" value="1"/>
</dbReference>
<reference evidence="3" key="1">
    <citation type="submission" date="2023-09" db="UniProtKB">
        <authorList>
            <consortium name="Ensembl"/>
        </authorList>
    </citation>
    <scope>IDENTIFICATION</scope>
</reference>
<dbReference type="InterPro" id="IPR035423">
    <property type="entry name" value="M60-like_N"/>
</dbReference>
<dbReference type="Ensembl" id="ENSPNYT00000007332.1">
    <property type="protein sequence ID" value="ENSPNYP00000007157.1"/>
    <property type="gene ID" value="ENSPNYG00000005418.1"/>
</dbReference>
<dbReference type="InterPro" id="IPR029062">
    <property type="entry name" value="Class_I_gatase-like"/>
</dbReference>
<dbReference type="GO" id="GO:0005886">
    <property type="term" value="C:plasma membrane"/>
    <property type="evidence" value="ECO:0007669"/>
    <property type="project" value="TreeGrafter"/>
</dbReference>
<evidence type="ECO:0000313" key="3">
    <source>
        <dbReference type="Ensembl" id="ENSPNYP00000007157.1"/>
    </source>
</evidence>
<sequence length="863" mass="96067">MSSQHEQAYMSLMRGMKELDLQGPCVPSDLVLIGDHAFPLAMNSRGQVLMAASLYGSGRIVVLGHEGYLTAFPALVENALTWLRGDGSDNLSVGVHRNVSAVANNLQKSSFQVEVVGAFSDKQGVGVYVTDAYSVVSIYVKLSTCEFTKGLLSLIPIMTLPPFSLGKDFEDDLQFLLQGVSEFQVPSNLTASEVLVHGPLAFPIATTGDGRAFLAGGYYGQGRVIVATHEGFLGLESMAPFWQNAIHWLDEGRRGVVGVMNIDAAINILSKSGLKCEKTKFRKDLSVFVCKAYITEHLEEIKNFVAEGGGLLIGGHAWYWAQTHSGQNPLTEFSGNKILNQMGLSLLGATIGGGTYKALVPSQAINDSYHFRHLLYRFAAHVTAGENLSQHEERYLKRLGNDCNAYLQMKAHDSSHYRQVLATLTDLLKRSGLPQVSDTCPVKSPKDHLLLAVGTQVYKVCPDPDALLPYLIKDNPMMPVVYNHRIKVDVDTADREEWISTGLYLSPGMKTYMAIPPQIVNKDWKIQIGCQTDSLHHHEELKRPPSVHERFPVTSEMIQVWNLWGGLIFLVAPPKTQVKGLEVIVQMAVPAPYYKSGESVWSLLRTAPSPWAELEFENIILTVPSDAVRGLERPDELAALWDEIMRAIADLAAKPHKFPRKERFVADVQISAGWMHAGYPIMAHKVSAAELVGVKKGKGMWGPIHELGHNQQKGCWEFPPNTTECTCNLWSVYVHEEVLGLHRGQAHGAMTAENRQSRAKDYVAGGRKPESWSMWVALETYMQLQERFGWDAFKKVFTAYHHMKDIPKDNKRKMNLYAETFSQTVGMDLTGFFKAWGWPIETATEGKLSQLPSWNDHPMTQYQ</sequence>
<evidence type="ECO:0000256" key="1">
    <source>
        <dbReference type="ARBA" id="ARBA00009770"/>
    </source>
</evidence>
<dbReference type="PANTHER" id="PTHR15730:SF5">
    <property type="entry name" value="SI:CH211-210B2.2-RELATED"/>
    <property type="match status" value="1"/>
</dbReference>
<accession>A0A3B4F9G1</accession>
<dbReference type="Gene3D" id="3.40.390.80">
    <property type="entry name" value="Peptidase M60, enhancin-like domain 2"/>
    <property type="match status" value="1"/>
</dbReference>
<dbReference type="AlphaFoldDB" id="A0A3B4F9G1"/>
<dbReference type="FunFam" id="3.40.390.80:FF:000001">
    <property type="entry name" value="TRPM8 channel-associated factor 1"/>
    <property type="match status" value="1"/>
</dbReference>
<name>A0A3B4F9G1_9CICH</name>
<dbReference type="InterPro" id="IPR031161">
    <property type="entry name" value="Peptidase_M60_dom"/>
</dbReference>
<dbReference type="SUPFAM" id="SSF52317">
    <property type="entry name" value="Class I glutamine amidotransferase-like"/>
    <property type="match status" value="1"/>
</dbReference>
<dbReference type="GeneTree" id="ENSGT00390000017365"/>